<accession>A0AAV9L7F5</accession>
<proteinExistence type="predicted"/>
<dbReference type="AlphaFoldDB" id="A0AAV9L7F5"/>
<organism evidence="2 3">
    <name type="scientific">Solanum pinnatisectum</name>
    <name type="common">tansyleaf nightshade</name>
    <dbReference type="NCBI Taxonomy" id="50273"/>
    <lineage>
        <taxon>Eukaryota</taxon>
        <taxon>Viridiplantae</taxon>
        <taxon>Streptophyta</taxon>
        <taxon>Embryophyta</taxon>
        <taxon>Tracheophyta</taxon>
        <taxon>Spermatophyta</taxon>
        <taxon>Magnoliopsida</taxon>
        <taxon>eudicotyledons</taxon>
        <taxon>Gunneridae</taxon>
        <taxon>Pentapetalae</taxon>
        <taxon>asterids</taxon>
        <taxon>lamiids</taxon>
        <taxon>Solanales</taxon>
        <taxon>Solanaceae</taxon>
        <taxon>Solanoideae</taxon>
        <taxon>Solaneae</taxon>
        <taxon>Solanum</taxon>
    </lineage>
</organism>
<evidence type="ECO:0000313" key="3">
    <source>
        <dbReference type="Proteomes" id="UP001311915"/>
    </source>
</evidence>
<reference evidence="2 3" key="1">
    <citation type="submission" date="2023-10" db="EMBL/GenBank/DDBJ databases">
        <title>Genome-Wide Identification Analysis in wild type Solanum Pinnatisectum Reveals Some Genes Defensing Phytophthora Infestans.</title>
        <authorList>
            <person name="Sun C."/>
        </authorList>
    </citation>
    <scope>NUCLEOTIDE SEQUENCE [LARGE SCALE GENOMIC DNA]</scope>
    <source>
        <strain evidence="2">LQN</strain>
        <tissue evidence="2">Leaf</tissue>
    </source>
</reference>
<protein>
    <submittedName>
        <fullName evidence="2">Uncharacterized protein</fullName>
    </submittedName>
</protein>
<comment type="caution">
    <text evidence="2">The sequence shown here is derived from an EMBL/GenBank/DDBJ whole genome shotgun (WGS) entry which is preliminary data.</text>
</comment>
<name>A0AAV9L7F5_9SOLN</name>
<evidence type="ECO:0000256" key="1">
    <source>
        <dbReference type="SAM" id="MobiDB-lite"/>
    </source>
</evidence>
<gene>
    <name evidence="2" type="ORF">R3W88_011875</name>
</gene>
<evidence type="ECO:0000313" key="2">
    <source>
        <dbReference type="EMBL" id="KAK4721642.1"/>
    </source>
</evidence>
<feature type="region of interest" description="Disordered" evidence="1">
    <location>
        <begin position="1"/>
        <end position="48"/>
    </location>
</feature>
<sequence>METTGVQIQNTTNQNTHEEAWHTAKGKSTTKHTHTDEGMGRQIRTRNSFNTMEEGEYLNVVKLVRVVKT</sequence>
<keyword evidence="3" id="KW-1185">Reference proteome</keyword>
<dbReference type="EMBL" id="JAWPEI010000007">
    <property type="protein sequence ID" value="KAK4721642.1"/>
    <property type="molecule type" value="Genomic_DNA"/>
</dbReference>
<feature type="compositionally biased region" description="Polar residues" evidence="1">
    <location>
        <begin position="1"/>
        <end position="15"/>
    </location>
</feature>
<dbReference type="Proteomes" id="UP001311915">
    <property type="component" value="Unassembled WGS sequence"/>
</dbReference>